<dbReference type="OrthoDB" id="9806864at2"/>
<dbReference type="STRING" id="1150625.Q75_17380"/>
<proteinExistence type="inferred from homology"/>
<comment type="subcellular location">
    <subcellularLocation>
        <location evidence="1">Cytoplasm</location>
    </subcellularLocation>
</comment>
<dbReference type="EMBL" id="LDYG01000059">
    <property type="protein sequence ID" value="KUP03911.1"/>
    <property type="molecule type" value="Genomic_DNA"/>
</dbReference>
<dbReference type="FunFam" id="1.10.10.10:FF:000163">
    <property type="entry name" value="MarR family transcriptional regulator"/>
    <property type="match status" value="1"/>
</dbReference>
<dbReference type="InterPro" id="IPR036390">
    <property type="entry name" value="WH_DNA-bd_sf"/>
</dbReference>
<dbReference type="PATRIC" id="fig|1150625.3.peg.3650"/>
<evidence type="ECO:0000256" key="1">
    <source>
        <dbReference type="ARBA" id="ARBA00004496"/>
    </source>
</evidence>
<evidence type="ECO:0000259" key="9">
    <source>
        <dbReference type="PROSITE" id="PS50995"/>
    </source>
</evidence>
<dbReference type="PROSITE" id="PS50995">
    <property type="entry name" value="HTH_MARR_2"/>
    <property type="match status" value="1"/>
</dbReference>
<dbReference type="SUPFAM" id="SSF46785">
    <property type="entry name" value="Winged helix' DNA-binding domain"/>
    <property type="match status" value="1"/>
</dbReference>
<dbReference type="PANTHER" id="PTHR42756">
    <property type="entry name" value="TRANSCRIPTIONAL REGULATOR, MARR"/>
    <property type="match status" value="1"/>
</dbReference>
<evidence type="ECO:0000256" key="5">
    <source>
        <dbReference type="ARBA" id="ARBA00023163"/>
    </source>
</evidence>
<evidence type="ECO:0000256" key="3">
    <source>
        <dbReference type="ARBA" id="ARBA00023015"/>
    </source>
</evidence>
<feature type="domain" description="HTH marR-type" evidence="9">
    <location>
        <begin position="10"/>
        <end position="142"/>
    </location>
</feature>
<dbReference type="SMART" id="SM00347">
    <property type="entry name" value="HTH_MARR"/>
    <property type="match status" value="1"/>
</dbReference>
<evidence type="ECO:0000256" key="8">
    <source>
        <dbReference type="ARBA" id="ARBA00047207"/>
    </source>
</evidence>
<dbReference type="RefSeq" id="WP_059283796.1">
    <property type="nucleotide sequence ID" value="NZ_LDYG01000059.1"/>
</dbReference>
<dbReference type="PRINTS" id="PR00598">
    <property type="entry name" value="HTHMARR"/>
</dbReference>
<keyword evidence="2" id="KW-0963">Cytoplasm</keyword>
<dbReference type="InterPro" id="IPR036388">
    <property type="entry name" value="WH-like_DNA-bd_sf"/>
</dbReference>
<evidence type="ECO:0000256" key="4">
    <source>
        <dbReference type="ARBA" id="ARBA00023125"/>
    </source>
</evidence>
<dbReference type="Pfam" id="PF22381">
    <property type="entry name" value="Staph_reg_Sar_Rot"/>
    <property type="match status" value="1"/>
</dbReference>
<dbReference type="GO" id="GO:0003677">
    <property type="term" value="F:DNA binding"/>
    <property type="evidence" value="ECO:0007669"/>
    <property type="project" value="UniProtKB-KW"/>
</dbReference>
<keyword evidence="3" id="KW-0805">Transcription regulation</keyword>
<reference evidence="10 11" key="1">
    <citation type="journal article" date="2016" name="Front. Microbiol.">
        <title>Microevolution Analysis of Bacillus coahuilensis Unveils Differences in Phosphorus Acquisition Strategies and Their Regulation.</title>
        <authorList>
            <person name="Gomez-Lunar Z."/>
            <person name="Hernandez-Gonzalez I."/>
            <person name="Rodriguez-Torres M.D."/>
            <person name="Souza V."/>
            <person name="Olmedo-Alvarez G."/>
        </authorList>
    </citation>
    <scope>NUCLEOTIDE SEQUENCE [LARGE SCALE GENOMIC DNA]</scope>
    <source>
        <strain evidence="11">p1.1.43</strain>
    </source>
</reference>
<keyword evidence="5" id="KW-0804">Transcription</keyword>
<keyword evidence="4" id="KW-0238">DNA-binding</keyword>
<dbReference type="Gene3D" id="1.10.10.10">
    <property type="entry name" value="Winged helix-like DNA-binding domain superfamily/Winged helix DNA-binding domain"/>
    <property type="match status" value="1"/>
</dbReference>
<evidence type="ECO:0000256" key="7">
    <source>
        <dbReference type="ARBA" id="ARBA00047188"/>
    </source>
</evidence>
<dbReference type="Proteomes" id="UP000074108">
    <property type="component" value="Unassembled WGS sequence"/>
</dbReference>
<evidence type="ECO:0000313" key="10">
    <source>
        <dbReference type="EMBL" id="KUP03911.1"/>
    </source>
</evidence>
<dbReference type="PANTHER" id="PTHR42756:SF1">
    <property type="entry name" value="TRANSCRIPTIONAL REPRESSOR OF EMRAB OPERON"/>
    <property type="match status" value="1"/>
</dbReference>
<dbReference type="InterPro" id="IPR055166">
    <property type="entry name" value="Transc_reg_Sar_Rot_HTH"/>
</dbReference>
<name>A0A147K3U3_9BACI</name>
<evidence type="ECO:0000256" key="2">
    <source>
        <dbReference type="ARBA" id="ARBA00022490"/>
    </source>
</evidence>
<protein>
    <recommendedName>
        <fullName evidence="7">HTH-type transcriptional regulator SarZ</fullName>
    </recommendedName>
    <alternativeName>
        <fullName evidence="8">Staphylococcal accessory regulator Z</fullName>
    </alternativeName>
</protein>
<dbReference type="AlphaFoldDB" id="A0A147K3U3"/>
<comment type="similarity">
    <text evidence="6">Belongs to the SarZ family.</text>
</comment>
<dbReference type="GO" id="GO:0005737">
    <property type="term" value="C:cytoplasm"/>
    <property type="evidence" value="ECO:0007669"/>
    <property type="project" value="UniProtKB-SubCell"/>
</dbReference>
<accession>A0A147K3U3</accession>
<dbReference type="GO" id="GO:0003700">
    <property type="term" value="F:DNA-binding transcription factor activity"/>
    <property type="evidence" value="ECO:0007669"/>
    <property type="project" value="InterPro"/>
</dbReference>
<keyword evidence="11" id="KW-1185">Reference proteome</keyword>
<sequence>MSQKSSLSLDQQLCFTIYAASREMTKIYRPLLEELDLTYPQYLAMLALWEEDGLTVKKLGEKLFLDSGTLTPMLKRMEGNGLLSRKRDAEDERKVGVFLTEKGKELKSKAECIPTSILEAYNGAPVEDLLKQMKGLLHDIQEYSSK</sequence>
<evidence type="ECO:0000313" key="11">
    <source>
        <dbReference type="Proteomes" id="UP000074108"/>
    </source>
</evidence>
<evidence type="ECO:0000256" key="6">
    <source>
        <dbReference type="ARBA" id="ARBA00046337"/>
    </source>
</evidence>
<comment type="caution">
    <text evidence="10">The sequence shown here is derived from an EMBL/GenBank/DDBJ whole genome shotgun (WGS) entry which is preliminary data.</text>
</comment>
<organism evidence="10 11">
    <name type="scientific">Bacillus coahuilensis p1.1.43</name>
    <dbReference type="NCBI Taxonomy" id="1150625"/>
    <lineage>
        <taxon>Bacteria</taxon>
        <taxon>Bacillati</taxon>
        <taxon>Bacillota</taxon>
        <taxon>Bacilli</taxon>
        <taxon>Bacillales</taxon>
        <taxon>Bacillaceae</taxon>
        <taxon>Bacillus</taxon>
    </lineage>
</organism>
<dbReference type="InterPro" id="IPR000835">
    <property type="entry name" value="HTH_MarR-typ"/>
</dbReference>
<gene>
    <name evidence="10" type="ORF">Q75_17380</name>
</gene>